<evidence type="ECO:0000313" key="2">
    <source>
        <dbReference type="Proteomes" id="UP000410492"/>
    </source>
</evidence>
<sequence>MSCQIFLSFGTSLLLLRINNNANKISFWTIFLEIKFRCIISIVVSLLLPILKFLISTSFKLEGQKSLLKRNHMESEDF</sequence>
<proteinExistence type="predicted"/>
<keyword evidence="2" id="KW-1185">Reference proteome</keyword>
<evidence type="ECO:0000313" key="1">
    <source>
        <dbReference type="EMBL" id="VEN55121.1"/>
    </source>
</evidence>
<name>A0A653D6D0_CALMS</name>
<dbReference type="Proteomes" id="UP000410492">
    <property type="component" value="Unassembled WGS sequence"/>
</dbReference>
<gene>
    <name evidence="1" type="ORF">CALMAC_LOCUS14388</name>
</gene>
<protein>
    <submittedName>
        <fullName evidence="1">Uncharacterized protein</fullName>
    </submittedName>
</protein>
<organism evidence="1 2">
    <name type="scientific">Callosobruchus maculatus</name>
    <name type="common">Southern cowpea weevil</name>
    <name type="synonym">Pulse bruchid</name>
    <dbReference type="NCBI Taxonomy" id="64391"/>
    <lineage>
        <taxon>Eukaryota</taxon>
        <taxon>Metazoa</taxon>
        <taxon>Ecdysozoa</taxon>
        <taxon>Arthropoda</taxon>
        <taxon>Hexapoda</taxon>
        <taxon>Insecta</taxon>
        <taxon>Pterygota</taxon>
        <taxon>Neoptera</taxon>
        <taxon>Endopterygota</taxon>
        <taxon>Coleoptera</taxon>
        <taxon>Polyphaga</taxon>
        <taxon>Cucujiformia</taxon>
        <taxon>Chrysomeloidea</taxon>
        <taxon>Chrysomelidae</taxon>
        <taxon>Bruchinae</taxon>
        <taxon>Bruchini</taxon>
        <taxon>Callosobruchus</taxon>
    </lineage>
</organism>
<accession>A0A653D6D0</accession>
<reference evidence="1 2" key="1">
    <citation type="submission" date="2019-01" db="EMBL/GenBank/DDBJ databases">
        <authorList>
            <person name="Sayadi A."/>
        </authorList>
    </citation>
    <scope>NUCLEOTIDE SEQUENCE [LARGE SCALE GENOMIC DNA]</scope>
</reference>
<dbReference type="EMBL" id="CAACVG010010137">
    <property type="protein sequence ID" value="VEN55121.1"/>
    <property type="molecule type" value="Genomic_DNA"/>
</dbReference>
<dbReference type="AlphaFoldDB" id="A0A653D6D0"/>